<dbReference type="OrthoDB" id="9808397at2"/>
<dbReference type="PIRSF" id="PIRSF002849">
    <property type="entry name" value="AAA_ATPase_chaperone_MoxR_prd"/>
    <property type="match status" value="1"/>
</dbReference>
<accession>A0A085VP84</accession>
<dbReference type="InterPro" id="IPR027417">
    <property type="entry name" value="P-loop_NTPase"/>
</dbReference>
<dbReference type="InterPro" id="IPR050764">
    <property type="entry name" value="CbbQ/NirQ/NorQ/GpvN"/>
</dbReference>
<dbReference type="PATRIC" id="fig|317.175.peg.1087"/>
<dbReference type="CDD" id="cd00009">
    <property type="entry name" value="AAA"/>
    <property type="match status" value="1"/>
</dbReference>
<evidence type="ECO:0000256" key="3">
    <source>
        <dbReference type="ARBA" id="ARBA00061607"/>
    </source>
</evidence>
<evidence type="ECO:0000256" key="4">
    <source>
        <dbReference type="SAM" id="MobiDB-lite"/>
    </source>
</evidence>
<protein>
    <submittedName>
        <fullName evidence="6">ATPase AAA</fullName>
    </submittedName>
</protein>
<dbReference type="Proteomes" id="UP000028631">
    <property type="component" value="Unassembled WGS sequence"/>
</dbReference>
<comment type="caution">
    <text evidence="6">The sequence shown here is derived from an EMBL/GenBank/DDBJ whole genome shotgun (WGS) entry which is preliminary data.</text>
</comment>
<dbReference type="InterPro" id="IPR003593">
    <property type="entry name" value="AAA+_ATPase"/>
</dbReference>
<feature type="compositionally biased region" description="Polar residues" evidence="4">
    <location>
        <begin position="1"/>
        <end position="13"/>
    </location>
</feature>
<dbReference type="SMART" id="SM00382">
    <property type="entry name" value="AAA"/>
    <property type="match status" value="1"/>
</dbReference>
<gene>
    <name evidence="6" type="ORF">IV01_05165</name>
</gene>
<dbReference type="FunFam" id="3.40.50.300:FF:000640">
    <property type="entry name" value="MoxR family ATPase"/>
    <property type="match status" value="1"/>
</dbReference>
<organism evidence="6 7">
    <name type="scientific">Pseudomonas syringae</name>
    <dbReference type="NCBI Taxonomy" id="317"/>
    <lineage>
        <taxon>Bacteria</taxon>
        <taxon>Pseudomonadati</taxon>
        <taxon>Pseudomonadota</taxon>
        <taxon>Gammaproteobacteria</taxon>
        <taxon>Pseudomonadales</taxon>
        <taxon>Pseudomonadaceae</taxon>
        <taxon>Pseudomonas</taxon>
    </lineage>
</organism>
<feature type="domain" description="AAA+ ATPase" evidence="5">
    <location>
        <begin position="74"/>
        <end position="215"/>
    </location>
</feature>
<dbReference type="Pfam" id="PF07726">
    <property type="entry name" value="AAA_3"/>
    <property type="match status" value="1"/>
</dbReference>
<feature type="compositionally biased region" description="Low complexity" evidence="4">
    <location>
        <begin position="23"/>
        <end position="41"/>
    </location>
</feature>
<evidence type="ECO:0000313" key="7">
    <source>
        <dbReference type="Proteomes" id="UP000028631"/>
    </source>
</evidence>
<proteinExistence type="inferred from homology"/>
<evidence type="ECO:0000256" key="1">
    <source>
        <dbReference type="ARBA" id="ARBA00022741"/>
    </source>
</evidence>
<keyword evidence="1" id="KW-0547">Nucleotide-binding</keyword>
<dbReference type="RefSeq" id="WP_032626703.1">
    <property type="nucleotide sequence ID" value="NZ_JPQU01000020.1"/>
</dbReference>
<dbReference type="PANTHER" id="PTHR42759:SF1">
    <property type="entry name" value="MAGNESIUM-CHELATASE SUBUNIT CHLD"/>
    <property type="match status" value="1"/>
</dbReference>
<feature type="region of interest" description="Disordered" evidence="4">
    <location>
        <begin position="1"/>
        <end position="42"/>
    </location>
</feature>
<dbReference type="Gene3D" id="3.40.50.300">
    <property type="entry name" value="P-loop containing nucleotide triphosphate hydrolases"/>
    <property type="match status" value="1"/>
</dbReference>
<dbReference type="GO" id="GO:0016887">
    <property type="term" value="F:ATP hydrolysis activity"/>
    <property type="evidence" value="ECO:0007669"/>
    <property type="project" value="InterPro"/>
</dbReference>
<dbReference type="SUPFAM" id="SSF52540">
    <property type="entry name" value="P-loop containing nucleoside triphosphate hydrolases"/>
    <property type="match status" value="1"/>
</dbReference>
<reference evidence="6 7" key="1">
    <citation type="submission" date="2014-07" db="EMBL/GenBank/DDBJ databases">
        <title>Draft Genome Sequences of Environmental Pseudomonas syringae strains.</title>
        <authorList>
            <person name="Baltrus D.A."/>
            <person name="Berge O."/>
            <person name="Morris C."/>
        </authorList>
    </citation>
    <scope>NUCLEOTIDE SEQUENCE [LARGE SCALE GENOMIC DNA]</scope>
    <source>
        <strain evidence="6 7">GAW0119</strain>
    </source>
</reference>
<comment type="similarity">
    <text evidence="3">Belongs to the MoxR family.</text>
</comment>
<dbReference type="InterPro" id="IPR041628">
    <property type="entry name" value="ChlI/MoxR_AAA_lid"/>
</dbReference>
<keyword evidence="2" id="KW-0067">ATP-binding</keyword>
<keyword evidence="7" id="KW-1185">Reference proteome</keyword>
<dbReference type="Gene3D" id="1.10.8.80">
    <property type="entry name" value="Magnesium chelatase subunit I, C-Terminal domain"/>
    <property type="match status" value="1"/>
</dbReference>
<dbReference type="AlphaFoldDB" id="A0A085VP84"/>
<dbReference type="InterPro" id="IPR011703">
    <property type="entry name" value="ATPase_AAA-3"/>
</dbReference>
<name>A0A085VP84_PSESX</name>
<dbReference type="PANTHER" id="PTHR42759">
    <property type="entry name" value="MOXR FAMILY PROTEIN"/>
    <property type="match status" value="1"/>
</dbReference>
<sequence length="356" mass="39048">MSDQSNDPSSNSEPVVEFNIDHSASPAEPAAPASNQAQQRQRASHLAQALRIELRKAVVGQTAVIDDVLTALIGGGHVLLEGVPGLGKTLLVRALARCFGGEFARIQFTPDLMPSDVTGHAVYDMQSEQFKLRKGPLFTNLLLADEINRAPAKTQAALLEAMQERQVTLEGRPMPIAQPFMVLATQNPIEQEGTYPLPEAELDRFMLKLRMDYPELNDELAMVRQVTRSTRADMLDVQPLRVVLQAREVQALQRIASELPMDDQVLDYAVRLARATRSWPGLTIGAGPRASIALVRGGRARALLRGGEFVIPDDVKGCALAVLRHRVRLSPELDIEGLSVDQVLKQMLDQVPAPRL</sequence>
<evidence type="ECO:0000313" key="6">
    <source>
        <dbReference type="EMBL" id="KFE57247.1"/>
    </source>
</evidence>
<evidence type="ECO:0000256" key="2">
    <source>
        <dbReference type="ARBA" id="ARBA00022840"/>
    </source>
</evidence>
<dbReference type="EMBL" id="JPQU01000020">
    <property type="protein sequence ID" value="KFE57247.1"/>
    <property type="molecule type" value="Genomic_DNA"/>
</dbReference>
<dbReference type="GO" id="GO:0005524">
    <property type="term" value="F:ATP binding"/>
    <property type="evidence" value="ECO:0007669"/>
    <property type="project" value="UniProtKB-KW"/>
</dbReference>
<dbReference type="Pfam" id="PF17863">
    <property type="entry name" value="AAA_lid_2"/>
    <property type="match status" value="1"/>
</dbReference>
<evidence type="ECO:0000259" key="5">
    <source>
        <dbReference type="SMART" id="SM00382"/>
    </source>
</evidence>